<dbReference type="SMART" id="SM00267">
    <property type="entry name" value="GGDEF"/>
    <property type="match status" value="1"/>
</dbReference>
<evidence type="ECO:0000256" key="3">
    <source>
        <dbReference type="ARBA" id="ARBA00034247"/>
    </source>
</evidence>
<dbReference type="PROSITE" id="PS50887">
    <property type="entry name" value="GGDEF"/>
    <property type="match status" value="1"/>
</dbReference>
<dbReference type="InterPro" id="IPR011990">
    <property type="entry name" value="TPR-like_helical_dom_sf"/>
</dbReference>
<evidence type="ECO:0000256" key="6">
    <source>
        <dbReference type="SAM" id="SignalP"/>
    </source>
</evidence>
<dbReference type="OrthoDB" id="9803824at2"/>
<keyword evidence="5" id="KW-0812">Transmembrane</keyword>
<evidence type="ECO:0000256" key="5">
    <source>
        <dbReference type="SAM" id="Phobius"/>
    </source>
</evidence>
<dbReference type="NCBIfam" id="TIGR00254">
    <property type="entry name" value="GGDEF"/>
    <property type="match status" value="1"/>
</dbReference>
<proteinExistence type="predicted"/>
<feature type="coiled-coil region" evidence="4">
    <location>
        <begin position="346"/>
        <end position="373"/>
    </location>
</feature>
<dbReference type="InterPro" id="IPR029787">
    <property type="entry name" value="Nucleotide_cyclase"/>
</dbReference>
<feature type="transmembrane region" description="Helical" evidence="5">
    <location>
        <begin position="374"/>
        <end position="395"/>
    </location>
</feature>
<comment type="cofactor">
    <cofactor evidence="1">
        <name>Mg(2+)</name>
        <dbReference type="ChEBI" id="CHEBI:18420"/>
    </cofactor>
</comment>
<feature type="signal peptide" evidence="6">
    <location>
        <begin position="1"/>
        <end position="19"/>
    </location>
</feature>
<evidence type="ECO:0000256" key="2">
    <source>
        <dbReference type="ARBA" id="ARBA00012528"/>
    </source>
</evidence>
<dbReference type="InterPro" id="IPR050469">
    <property type="entry name" value="Diguanylate_Cyclase"/>
</dbReference>
<feature type="chain" id="PRO_5030919772" description="diguanylate cyclase" evidence="6">
    <location>
        <begin position="20"/>
        <end position="575"/>
    </location>
</feature>
<evidence type="ECO:0000256" key="4">
    <source>
        <dbReference type="SAM" id="Coils"/>
    </source>
</evidence>
<dbReference type="CDD" id="cd01949">
    <property type="entry name" value="GGDEF"/>
    <property type="match status" value="1"/>
</dbReference>
<dbReference type="EC" id="2.7.7.65" evidence="2"/>
<dbReference type="PANTHER" id="PTHR45138:SF9">
    <property type="entry name" value="DIGUANYLATE CYCLASE DGCM-RELATED"/>
    <property type="match status" value="1"/>
</dbReference>
<keyword evidence="4" id="KW-0175">Coiled coil</keyword>
<name>A0A7U6GI88_9GAMM</name>
<comment type="catalytic activity">
    <reaction evidence="3">
        <text>2 GTP = 3',3'-c-di-GMP + 2 diphosphate</text>
        <dbReference type="Rhea" id="RHEA:24898"/>
        <dbReference type="ChEBI" id="CHEBI:33019"/>
        <dbReference type="ChEBI" id="CHEBI:37565"/>
        <dbReference type="ChEBI" id="CHEBI:58805"/>
        <dbReference type="EC" id="2.7.7.65"/>
    </reaction>
</comment>
<protein>
    <recommendedName>
        <fullName evidence="2">diguanylate cyclase</fullName>
        <ecNumber evidence="2">2.7.7.65</ecNumber>
    </recommendedName>
</protein>
<accession>A0A7U6GI88</accession>
<dbReference type="Gene3D" id="1.25.40.10">
    <property type="entry name" value="Tetratricopeptide repeat domain"/>
    <property type="match status" value="2"/>
</dbReference>
<dbReference type="InterPro" id="IPR043128">
    <property type="entry name" value="Rev_trsase/Diguanyl_cyclase"/>
</dbReference>
<dbReference type="FunFam" id="3.30.70.270:FF:000001">
    <property type="entry name" value="Diguanylate cyclase domain protein"/>
    <property type="match status" value="1"/>
</dbReference>
<keyword evidence="9" id="KW-1185">Reference proteome</keyword>
<dbReference type="InterPro" id="IPR000160">
    <property type="entry name" value="GGDEF_dom"/>
</dbReference>
<dbReference type="PANTHER" id="PTHR45138">
    <property type="entry name" value="REGULATORY COMPONENTS OF SENSORY TRANSDUCTION SYSTEM"/>
    <property type="match status" value="1"/>
</dbReference>
<evidence type="ECO:0000313" key="9">
    <source>
        <dbReference type="Proteomes" id="UP000031631"/>
    </source>
</evidence>
<reference evidence="8 9" key="1">
    <citation type="journal article" date="2014" name="PLoS ONE">
        <title>Physiological and genomic features of a novel sulfur-oxidizing gammaproteobacterium belonging to a previously uncultivated symbiotic lineage isolated from a hydrothermal vent.</title>
        <authorList>
            <person name="Nunoura T."/>
            <person name="Takaki Y."/>
            <person name="Kazama H."/>
            <person name="Kakuta J."/>
            <person name="Shimamura S."/>
            <person name="Makita H."/>
            <person name="Hirai M."/>
            <person name="Miyazaki M."/>
            <person name="Takai K."/>
        </authorList>
    </citation>
    <scope>NUCLEOTIDE SEQUENCE [LARGE SCALE GENOMIC DNA]</scope>
    <source>
        <strain evidence="8 9">Hiromi1</strain>
    </source>
</reference>
<dbReference type="AlphaFoldDB" id="A0A7U6GI88"/>
<dbReference type="SUPFAM" id="SSF55073">
    <property type="entry name" value="Nucleotide cyclase"/>
    <property type="match status" value="1"/>
</dbReference>
<dbReference type="SUPFAM" id="SSF48452">
    <property type="entry name" value="TPR-like"/>
    <property type="match status" value="1"/>
</dbReference>
<evidence type="ECO:0000256" key="1">
    <source>
        <dbReference type="ARBA" id="ARBA00001946"/>
    </source>
</evidence>
<gene>
    <name evidence="8" type="ORF">TBH_C1190</name>
</gene>
<dbReference type="GO" id="GO:0052621">
    <property type="term" value="F:diguanylate cyclase activity"/>
    <property type="evidence" value="ECO:0007669"/>
    <property type="project" value="UniProtKB-EC"/>
</dbReference>
<dbReference type="EMBL" id="AP012273">
    <property type="protein sequence ID" value="BAO44115.1"/>
    <property type="molecule type" value="Genomic_DNA"/>
</dbReference>
<dbReference type="Proteomes" id="UP000031631">
    <property type="component" value="Chromosome"/>
</dbReference>
<feature type="domain" description="GGDEF" evidence="7">
    <location>
        <begin position="436"/>
        <end position="567"/>
    </location>
</feature>
<evidence type="ECO:0000313" key="8">
    <source>
        <dbReference type="EMBL" id="BAO44115.1"/>
    </source>
</evidence>
<organism evidence="8 9">
    <name type="scientific">Thiolapillus brandeum</name>
    <dbReference type="NCBI Taxonomy" id="1076588"/>
    <lineage>
        <taxon>Bacteria</taxon>
        <taxon>Pseudomonadati</taxon>
        <taxon>Pseudomonadota</taxon>
        <taxon>Gammaproteobacteria</taxon>
        <taxon>Chromatiales</taxon>
        <taxon>Sedimenticolaceae</taxon>
        <taxon>Thiolapillus</taxon>
    </lineage>
</organism>
<dbReference type="RefSeq" id="WP_082030620.1">
    <property type="nucleotide sequence ID" value="NZ_AP012273.1"/>
</dbReference>
<dbReference type="Gene3D" id="3.30.70.270">
    <property type="match status" value="1"/>
</dbReference>
<dbReference type="Pfam" id="PF00990">
    <property type="entry name" value="GGDEF"/>
    <property type="match status" value="1"/>
</dbReference>
<dbReference type="Pfam" id="PF13424">
    <property type="entry name" value="TPR_12"/>
    <property type="match status" value="1"/>
</dbReference>
<keyword evidence="6" id="KW-0732">Signal</keyword>
<keyword evidence="5" id="KW-0472">Membrane</keyword>
<dbReference type="KEGG" id="tbn:TBH_C1190"/>
<evidence type="ECO:0000259" key="7">
    <source>
        <dbReference type="PROSITE" id="PS50887"/>
    </source>
</evidence>
<keyword evidence="5" id="KW-1133">Transmembrane helix</keyword>
<sequence length="575" mass="65523">MKYGALLLLIWLASPTIIAQTLDELIGEADPFTTIPTQELEKLVKQLAPLENQATPQQQWVIDLLKMRYLAITGDNSASLQILKQLDIPSIPPAYRMRAYTIAILIYQIQNKYVEAFKILNKIQRLLPKIKHPTLRYIANSLAPEIYSDAGDYDKALLFALSASKEAKKTHNTMNICTSLDAIGSIYQHRGETKKGEKAYRRMLDICTTTKDPLFIGMARNGLAASLLQQHKYQAALAQANKALDLCHAANYNYGIVLSQLTMAQIYYQMGNNQLADHYLDVILPQAKDYLEHLQDIYTLKKQISKDAGNYKTALKWLEKQRSVEKQAIDQKKNIRIAQLTVAFEVKNKEQHIEQLKKENQLLTLQKKNNHQQFIIIMLSSVSIFLIVLLLWLQAHKERRRFKRMSQVDGLTQLYNQAYVCTLAETIFEEHHRDGKPFSVVVADIDWFKRVNDTYGHAAGDKVLQTVAKVLRNCFGTEGIVGRTGGEEFTAFFPGMSVEQTRNLIENCSQQLKPVAYENHSIEVTLSFGIAISRGEYETLNTLIRDADSALYKAKRNGRNQYQIYHMSDLKKAAT</sequence>